<dbReference type="Ensembl" id="ENSDCDT00010000786.1">
    <property type="protein sequence ID" value="ENSDCDP00010000756.1"/>
    <property type="gene ID" value="ENSDCDG00010000420.1"/>
</dbReference>
<protein>
    <recommendedName>
        <fullName evidence="2">C-type lectin domain-containing protein</fullName>
    </recommendedName>
</protein>
<dbReference type="Proteomes" id="UP000694580">
    <property type="component" value="Chromosome 1"/>
</dbReference>
<evidence type="ECO:0000256" key="1">
    <source>
        <dbReference type="SAM" id="SignalP"/>
    </source>
</evidence>
<dbReference type="InterPro" id="IPR016186">
    <property type="entry name" value="C-type_lectin-like/link_sf"/>
</dbReference>
<proteinExistence type="predicted"/>
<feature type="signal peptide" evidence="1">
    <location>
        <begin position="1"/>
        <end position="24"/>
    </location>
</feature>
<dbReference type="InterPro" id="IPR001304">
    <property type="entry name" value="C-type_lectin-like"/>
</dbReference>
<feature type="domain" description="C-type lectin" evidence="2">
    <location>
        <begin position="24"/>
        <end position="112"/>
    </location>
</feature>
<reference evidence="3" key="3">
    <citation type="submission" date="2025-09" db="UniProtKB">
        <authorList>
            <consortium name="Ensembl"/>
        </authorList>
    </citation>
    <scope>IDENTIFICATION</scope>
</reference>
<dbReference type="InterPro" id="IPR016187">
    <property type="entry name" value="CTDL_fold"/>
</dbReference>
<dbReference type="GeneTree" id="ENSGT01150000287229"/>
<reference evidence="3 4" key="1">
    <citation type="submission" date="2020-06" db="EMBL/GenBank/DDBJ databases">
        <authorList>
            <consortium name="Wellcome Sanger Institute Data Sharing"/>
        </authorList>
    </citation>
    <scope>NUCLEOTIDE SEQUENCE [LARGE SCALE GENOMIC DNA]</scope>
</reference>
<evidence type="ECO:0000313" key="4">
    <source>
        <dbReference type="Proteomes" id="UP000694580"/>
    </source>
</evidence>
<evidence type="ECO:0000313" key="3">
    <source>
        <dbReference type="Ensembl" id="ENSDCDP00010000756.1"/>
    </source>
</evidence>
<keyword evidence="1" id="KW-0732">Signal</keyword>
<keyword evidence="4" id="KW-1185">Reference proteome</keyword>
<dbReference type="SUPFAM" id="SSF56436">
    <property type="entry name" value="C-type lectin-like"/>
    <property type="match status" value="1"/>
</dbReference>
<reference evidence="3" key="2">
    <citation type="submission" date="2025-08" db="UniProtKB">
        <authorList>
            <consortium name="Ensembl"/>
        </authorList>
    </citation>
    <scope>IDENTIFICATION</scope>
</reference>
<dbReference type="Pfam" id="PF00059">
    <property type="entry name" value="Lectin_C"/>
    <property type="match status" value="1"/>
</dbReference>
<name>A0AAY4A0V0_9TELE</name>
<dbReference type="PANTHER" id="PTHR45784:SF3">
    <property type="entry name" value="C-TYPE LECTIN DOMAIN FAMILY 4 MEMBER K-LIKE-RELATED"/>
    <property type="match status" value="1"/>
</dbReference>
<dbReference type="Gene3D" id="3.10.100.10">
    <property type="entry name" value="Mannose-Binding Protein A, subunit A"/>
    <property type="match status" value="1"/>
</dbReference>
<evidence type="ECO:0000259" key="2">
    <source>
        <dbReference type="PROSITE" id="PS50041"/>
    </source>
</evidence>
<organism evidence="3 4">
    <name type="scientific">Denticeps clupeoides</name>
    <name type="common">denticle herring</name>
    <dbReference type="NCBI Taxonomy" id="299321"/>
    <lineage>
        <taxon>Eukaryota</taxon>
        <taxon>Metazoa</taxon>
        <taxon>Chordata</taxon>
        <taxon>Craniata</taxon>
        <taxon>Vertebrata</taxon>
        <taxon>Euteleostomi</taxon>
        <taxon>Actinopterygii</taxon>
        <taxon>Neopterygii</taxon>
        <taxon>Teleostei</taxon>
        <taxon>Clupei</taxon>
        <taxon>Clupeiformes</taxon>
        <taxon>Denticipitoidei</taxon>
        <taxon>Denticipitidae</taxon>
        <taxon>Denticeps</taxon>
    </lineage>
</organism>
<accession>A0AAY4A0V0</accession>
<dbReference type="AlphaFoldDB" id="A0AAY4A0V0"/>
<feature type="chain" id="PRO_5044185971" description="C-type lectin domain-containing protein" evidence="1">
    <location>
        <begin position="25"/>
        <end position="124"/>
    </location>
</feature>
<sequence>QNLFFSPSFWTLLLFLWFSSLCWSDRHQYHFVNEVKTWTEAQLYCREHYTDLATVDGEEDENALVAAVTAGYSGLVWIGLYSSLGSWAWSFDNSRFYGPGEENFRKWSDNQPIHLGGNLSKMAG</sequence>
<dbReference type="PANTHER" id="PTHR45784">
    <property type="entry name" value="C-TYPE LECTIN DOMAIN FAMILY 20 MEMBER A-RELATED"/>
    <property type="match status" value="1"/>
</dbReference>
<dbReference type="PROSITE" id="PS50041">
    <property type="entry name" value="C_TYPE_LECTIN_2"/>
    <property type="match status" value="1"/>
</dbReference>